<comment type="domain">
    <text evidence="8">The C-terminus contains a calmodulin-binding domain, which binds calmodulin in a calcium-dependent fashion.</text>
</comment>
<keyword evidence="6 8" id="KW-0472">Membrane</keyword>
<dbReference type="GO" id="GO:0016020">
    <property type="term" value="C:membrane"/>
    <property type="evidence" value="ECO:0007669"/>
    <property type="project" value="UniProtKB-SubCell"/>
</dbReference>
<organism evidence="11 12">
    <name type="scientific">Miscanthus lutarioriparius</name>
    <dbReference type="NCBI Taxonomy" id="422564"/>
    <lineage>
        <taxon>Eukaryota</taxon>
        <taxon>Viridiplantae</taxon>
        <taxon>Streptophyta</taxon>
        <taxon>Embryophyta</taxon>
        <taxon>Tracheophyta</taxon>
        <taxon>Spermatophyta</taxon>
        <taxon>Magnoliopsida</taxon>
        <taxon>Liliopsida</taxon>
        <taxon>Poales</taxon>
        <taxon>Poaceae</taxon>
        <taxon>PACMAD clade</taxon>
        <taxon>Panicoideae</taxon>
        <taxon>Andropogonodae</taxon>
        <taxon>Andropogoneae</taxon>
        <taxon>Saccharinae</taxon>
        <taxon>Miscanthus</taxon>
    </lineage>
</organism>
<evidence type="ECO:0000256" key="6">
    <source>
        <dbReference type="ARBA" id="ARBA00023136"/>
    </source>
</evidence>
<feature type="transmembrane region" description="Helical" evidence="10">
    <location>
        <begin position="58"/>
        <end position="79"/>
    </location>
</feature>
<evidence type="ECO:0000256" key="10">
    <source>
        <dbReference type="SAM" id="Phobius"/>
    </source>
</evidence>
<feature type="transmembrane region" description="Helical" evidence="10">
    <location>
        <begin position="360"/>
        <end position="383"/>
    </location>
</feature>
<dbReference type="AlphaFoldDB" id="A0A811M845"/>
<protein>
    <recommendedName>
        <fullName evidence="8">MLO-like protein</fullName>
    </recommendedName>
</protein>
<keyword evidence="7 8" id="KW-0568">Pathogenesis-related protein</keyword>
<feature type="transmembrane region" description="Helical" evidence="10">
    <location>
        <begin position="16"/>
        <end position="37"/>
    </location>
</feature>
<feature type="transmembrane region" description="Helical" evidence="10">
    <location>
        <begin position="403"/>
        <end position="424"/>
    </location>
</feature>
<evidence type="ECO:0000313" key="11">
    <source>
        <dbReference type="EMBL" id="CAD6201758.1"/>
    </source>
</evidence>
<keyword evidence="5 8" id="KW-1133">Transmembrane helix</keyword>
<accession>A0A811M845</accession>
<evidence type="ECO:0000256" key="4">
    <source>
        <dbReference type="ARBA" id="ARBA00022821"/>
    </source>
</evidence>
<evidence type="ECO:0000256" key="2">
    <source>
        <dbReference type="ARBA" id="ARBA00006574"/>
    </source>
</evidence>
<evidence type="ECO:0000256" key="9">
    <source>
        <dbReference type="SAM" id="MobiDB-lite"/>
    </source>
</evidence>
<feature type="transmembrane region" description="Helical" evidence="10">
    <location>
        <begin position="304"/>
        <end position="326"/>
    </location>
</feature>
<name>A0A811M845_9POAL</name>
<keyword evidence="12" id="KW-1185">Reference proteome</keyword>
<dbReference type="EMBL" id="CAJGYO010000001">
    <property type="protein sequence ID" value="CAD6201758.1"/>
    <property type="molecule type" value="Genomic_DNA"/>
</dbReference>
<dbReference type="GO" id="GO:0006952">
    <property type="term" value="P:defense response"/>
    <property type="evidence" value="ECO:0007669"/>
    <property type="project" value="UniProtKB-KW"/>
</dbReference>
<evidence type="ECO:0000256" key="1">
    <source>
        <dbReference type="ARBA" id="ARBA00004141"/>
    </source>
</evidence>
<dbReference type="Pfam" id="PF03094">
    <property type="entry name" value="Mlo"/>
    <property type="match status" value="1"/>
</dbReference>
<evidence type="ECO:0000256" key="8">
    <source>
        <dbReference type="RuleBase" id="RU280816"/>
    </source>
</evidence>
<evidence type="ECO:0000313" key="12">
    <source>
        <dbReference type="Proteomes" id="UP000604825"/>
    </source>
</evidence>
<comment type="subcellular location">
    <subcellularLocation>
        <location evidence="1 8">Membrane</location>
        <topology evidence="1 8">Multi-pass membrane protein</topology>
    </subcellularLocation>
</comment>
<proteinExistence type="inferred from homology"/>
<gene>
    <name evidence="8" type="primary">MLO</name>
    <name evidence="11" type="ORF">NCGR_LOCUS241</name>
</gene>
<dbReference type="OrthoDB" id="1388414at2759"/>
<comment type="function">
    <text evidence="8">May be involved in modulation of pathogen defense and leaf cell death.</text>
</comment>
<dbReference type="PANTHER" id="PTHR31942:SF82">
    <property type="entry name" value="MLO PROTEIN HOMOLOG 1"/>
    <property type="match status" value="1"/>
</dbReference>
<comment type="similarity">
    <text evidence="2 8">Belongs to the MLO family.</text>
</comment>
<keyword evidence="4 8" id="KW-0611">Plant defense</keyword>
<evidence type="ECO:0000256" key="7">
    <source>
        <dbReference type="ARBA" id="ARBA00023265"/>
    </source>
</evidence>
<keyword evidence="3 8" id="KW-0812">Transmembrane</keyword>
<dbReference type="InterPro" id="IPR004326">
    <property type="entry name" value="Mlo"/>
</dbReference>
<dbReference type="GO" id="GO:0005516">
    <property type="term" value="F:calmodulin binding"/>
    <property type="evidence" value="ECO:0007669"/>
    <property type="project" value="UniProtKB-KW"/>
</dbReference>
<evidence type="ECO:0000256" key="3">
    <source>
        <dbReference type="ARBA" id="ARBA00022692"/>
    </source>
</evidence>
<sequence length="561" mass="63079">MAGGGGGRDVTSTPTWAVAVVCCVIVLVSVAMEHGLHKLGHWFHTRQKKAMREALEKIKAELMLMGFISLLLAVGQTPISKICIPTKAGSIMLPCKAQKDDGGSSGGDSRRRLLWYHGYESDHRRFLAGAATGDDYCTEQGKVSLISTTGVHQLHIFIFVLAVFHISYSVATMALGRLKMKKWKKWEEETNSLEYQFATDPSRFRLTHQTSFVKRHLGLSSTPGVRWIVGFFRQFFASVTKVDYLTMRQGFINYHMSPNAKFNFQQYIKRSLEDDFKVVVGISLPLWFVAIFTLFLDIDGIGTLIWISFVPLVILLLVGTKLEVVIMEMANEIRDKATVIKGAPAVEPSDRFFWFNRPGWVLFLIHLTLFQNAFQMAHFVWTVLTPELKKCYHERMGLTIMKVVVGVALQFLCSYITFPLYALVTQMGSHMKKTIFEEQTAKAVMKWRKTAKDKVRQREAGGYLDGLMSADTTPSHSRATSPSRGNSPVHLLQKYKGRSEEPQSAPSSPGRGQGRELGDMYPVADQQRLHRAASPTERKRAASSTAIDIDIADADFSFSMR</sequence>
<feature type="transmembrane region" description="Helical" evidence="10">
    <location>
        <begin position="278"/>
        <end position="298"/>
    </location>
</feature>
<comment type="caution">
    <text evidence="11">The sequence shown here is derived from an EMBL/GenBank/DDBJ whole genome shotgun (WGS) entry which is preliminary data.</text>
</comment>
<evidence type="ECO:0000256" key="5">
    <source>
        <dbReference type="ARBA" id="ARBA00022989"/>
    </source>
</evidence>
<dbReference type="PANTHER" id="PTHR31942">
    <property type="entry name" value="MLO-LIKE PROTEIN 1"/>
    <property type="match status" value="1"/>
</dbReference>
<keyword evidence="8" id="KW-0112">Calmodulin-binding</keyword>
<dbReference type="Proteomes" id="UP000604825">
    <property type="component" value="Unassembled WGS sequence"/>
</dbReference>
<feature type="compositionally biased region" description="Polar residues" evidence="9">
    <location>
        <begin position="470"/>
        <end position="486"/>
    </location>
</feature>
<feature type="region of interest" description="Disordered" evidence="9">
    <location>
        <begin position="463"/>
        <end position="544"/>
    </location>
</feature>
<reference evidence="11" key="1">
    <citation type="submission" date="2020-10" db="EMBL/GenBank/DDBJ databases">
        <authorList>
            <person name="Han B."/>
            <person name="Lu T."/>
            <person name="Zhao Q."/>
            <person name="Huang X."/>
            <person name="Zhao Y."/>
        </authorList>
    </citation>
    <scope>NUCLEOTIDE SEQUENCE</scope>
</reference>
<feature type="transmembrane region" description="Helical" evidence="10">
    <location>
        <begin position="154"/>
        <end position="175"/>
    </location>
</feature>